<evidence type="ECO:0000256" key="3">
    <source>
        <dbReference type="ARBA" id="ARBA00023136"/>
    </source>
</evidence>
<evidence type="ECO:0000313" key="7">
    <source>
        <dbReference type="Ensembl" id="ENSSRHP00000090240.1"/>
    </source>
</evidence>
<dbReference type="Ensembl" id="ENSSRHT00000092674.1">
    <property type="protein sequence ID" value="ENSSRHP00000090240.1"/>
    <property type="gene ID" value="ENSSRHG00000044564.1"/>
</dbReference>
<protein>
    <submittedName>
        <fullName evidence="7">CMRF35-like molecule 1</fullName>
    </submittedName>
</protein>
<dbReference type="InterPro" id="IPR050671">
    <property type="entry name" value="CD300_family_receptors"/>
</dbReference>
<dbReference type="InterPro" id="IPR013106">
    <property type="entry name" value="Ig_V-set"/>
</dbReference>
<organism evidence="7 8">
    <name type="scientific">Sinocyclocheilus rhinocerous</name>
    <dbReference type="NCBI Taxonomy" id="307959"/>
    <lineage>
        <taxon>Eukaryota</taxon>
        <taxon>Metazoa</taxon>
        <taxon>Chordata</taxon>
        <taxon>Craniata</taxon>
        <taxon>Vertebrata</taxon>
        <taxon>Euteleostomi</taxon>
        <taxon>Actinopterygii</taxon>
        <taxon>Neopterygii</taxon>
        <taxon>Teleostei</taxon>
        <taxon>Ostariophysi</taxon>
        <taxon>Cypriniformes</taxon>
        <taxon>Cyprinidae</taxon>
        <taxon>Cyprininae</taxon>
        <taxon>Sinocyclocheilus</taxon>
    </lineage>
</organism>
<evidence type="ECO:0000313" key="8">
    <source>
        <dbReference type="Proteomes" id="UP000472270"/>
    </source>
</evidence>
<reference evidence="7" key="2">
    <citation type="submission" date="2025-09" db="UniProtKB">
        <authorList>
            <consortium name="Ensembl"/>
        </authorList>
    </citation>
    <scope>IDENTIFICATION</scope>
</reference>
<dbReference type="SMART" id="SM00409">
    <property type="entry name" value="IG"/>
    <property type="match status" value="1"/>
</dbReference>
<dbReference type="PANTHER" id="PTHR11860:SF118">
    <property type="entry name" value="CMRF35-LIKE MOLECULE 3-RELATED"/>
    <property type="match status" value="1"/>
</dbReference>
<accession>A0A673MHW7</accession>
<reference evidence="7" key="1">
    <citation type="submission" date="2025-08" db="UniProtKB">
        <authorList>
            <consortium name="Ensembl"/>
        </authorList>
    </citation>
    <scope>IDENTIFICATION</scope>
</reference>
<gene>
    <name evidence="7" type="primary">LOC107717924</name>
</gene>
<feature type="domain" description="Immunoglobulin" evidence="6">
    <location>
        <begin position="19"/>
        <end position="118"/>
    </location>
</feature>
<keyword evidence="5" id="KW-0732">Signal</keyword>
<evidence type="ECO:0000259" key="6">
    <source>
        <dbReference type="SMART" id="SM00409"/>
    </source>
</evidence>
<dbReference type="Proteomes" id="UP000472270">
    <property type="component" value="Unassembled WGS sequence"/>
</dbReference>
<dbReference type="SUPFAM" id="SSF48726">
    <property type="entry name" value="Immunoglobulin"/>
    <property type="match status" value="1"/>
</dbReference>
<comment type="subcellular location">
    <subcellularLocation>
        <location evidence="1">Membrane</location>
    </subcellularLocation>
</comment>
<dbReference type="Pfam" id="PF07686">
    <property type="entry name" value="V-set"/>
    <property type="match status" value="1"/>
</dbReference>
<keyword evidence="8" id="KW-1185">Reference proteome</keyword>
<feature type="signal peptide" evidence="5">
    <location>
        <begin position="1"/>
        <end position="18"/>
    </location>
</feature>
<feature type="chain" id="PRO_5025675631" evidence="5">
    <location>
        <begin position="19"/>
        <end position="309"/>
    </location>
</feature>
<evidence type="ECO:0000256" key="4">
    <source>
        <dbReference type="SAM" id="Phobius"/>
    </source>
</evidence>
<keyword evidence="4" id="KW-1133">Transmembrane helix</keyword>
<dbReference type="GO" id="GO:0004888">
    <property type="term" value="F:transmembrane signaling receptor activity"/>
    <property type="evidence" value="ECO:0007669"/>
    <property type="project" value="TreeGrafter"/>
</dbReference>
<feature type="transmembrane region" description="Helical" evidence="4">
    <location>
        <begin position="181"/>
        <end position="206"/>
    </location>
</feature>
<dbReference type="CDD" id="cd05716">
    <property type="entry name" value="IgV_pIgR_like"/>
    <property type="match status" value="1"/>
</dbReference>
<keyword evidence="3 4" id="KW-0472">Membrane</keyword>
<name>A0A673MHW7_9TELE</name>
<dbReference type="GO" id="GO:0005886">
    <property type="term" value="C:plasma membrane"/>
    <property type="evidence" value="ECO:0007669"/>
    <property type="project" value="TreeGrafter"/>
</dbReference>
<sequence>MWSFLLLWSCMRIVVVGAQKTVIGHRGGRFDIRCPYESGYESNPKYFCKGECKFGNKFIMVKSGSPAKDQRFSLSDDTTARVFTVTITDLRTEDEGQYWCGVERILPDVYSEILLLVKQDKRPAEVTTISLCLITSTRVLTAPLTHQTLLAQTPPPDSGKHLSTSHTLTCFSLSCVFSGSFVIIIIITAGGLVLLLICAVLLIVAIRKKMMCGLVSFSAEGLHLRFRKGEENTYETENAAVVSNSHTAQSNDVSEAADTDLDYMNAAAAAVRNSVNPELNTSRHSHIYQSLTADSQEESVYHCIHQSMD</sequence>
<dbReference type="InterPro" id="IPR013783">
    <property type="entry name" value="Ig-like_fold"/>
</dbReference>
<dbReference type="PANTHER" id="PTHR11860">
    <property type="entry name" value="POLYMERIC-IMMUNOGLOBULIN RECEPTOR"/>
    <property type="match status" value="1"/>
</dbReference>
<evidence type="ECO:0000256" key="2">
    <source>
        <dbReference type="ARBA" id="ARBA00022692"/>
    </source>
</evidence>
<dbReference type="InterPro" id="IPR036179">
    <property type="entry name" value="Ig-like_dom_sf"/>
</dbReference>
<evidence type="ECO:0000256" key="5">
    <source>
        <dbReference type="SAM" id="SignalP"/>
    </source>
</evidence>
<keyword evidence="2 4" id="KW-0812">Transmembrane</keyword>
<dbReference type="InterPro" id="IPR003599">
    <property type="entry name" value="Ig_sub"/>
</dbReference>
<dbReference type="AlphaFoldDB" id="A0A673MHW7"/>
<proteinExistence type="predicted"/>
<dbReference type="Gene3D" id="2.60.40.10">
    <property type="entry name" value="Immunoglobulins"/>
    <property type="match status" value="1"/>
</dbReference>
<evidence type="ECO:0000256" key="1">
    <source>
        <dbReference type="ARBA" id="ARBA00004370"/>
    </source>
</evidence>